<evidence type="ECO:0000256" key="2">
    <source>
        <dbReference type="ARBA" id="ARBA00023012"/>
    </source>
</evidence>
<dbReference type="SUPFAM" id="SSF46894">
    <property type="entry name" value="C-terminal effector domain of the bipartite response regulators"/>
    <property type="match status" value="1"/>
</dbReference>
<dbReference type="EMBL" id="BNBI01000008">
    <property type="protein sequence ID" value="GHF11376.1"/>
    <property type="molecule type" value="Genomic_DNA"/>
</dbReference>
<feature type="DNA-binding region" description="OmpR/PhoB-type" evidence="6">
    <location>
        <begin position="9"/>
        <end position="113"/>
    </location>
</feature>
<dbReference type="SMART" id="SM00028">
    <property type="entry name" value="TPR"/>
    <property type="match status" value="5"/>
</dbReference>
<dbReference type="InterPro" id="IPR005158">
    <property type="entry name" value="BTAD"/>
</dbReference>
<feature type="domain" description="OmpR/PhoB-type" evidence="8">
    <location>
        <begin position="9"/>
        <end position="113"/>
    </location>
</feature>
<dbReference type="Pfam" id="PF03704">
    <property type="entry name" value="BTAD"/>
    <property type="match status" value="1"/>
</dbReference>
<keyword evidence="2" id="KW-0902">Two-component regulatory system</keyword>
<evidence type="ECO:0000313" key="9">
    <source>
        <dbReference type="EMBL" id="GHF11376.1"/>
    </source>
</evidence>
<dbReference type="AlphaFoldDB" id="A0A919AJZ0"/>
<dbReference type="Gene3D" id="1.10.10.10">
    <property type="entry name" value="Winged helix-like DNA-binding domain superfamily/Winged helix DNA-binding domain"/>
    <property type="match status" value="1"/>
</dbReference>
<dbReference type="InterPro" id="IPR036388">
    <property type="entry name" value="WH-like_DNA-bd_sf"/>
</dbReference>
<protein>
    <submittedName>
        <fullName evidence="9">SARP family transcriptional regulator</fullName>
    </submittedName>
</protein>
<dbReference type="SMART" id="SM00382">
    <property type="entry name" value="AAA"/>
    <property type="match status" value="1"/>
</dbReference>
<accession>A0A919AJZ0</accession>
<comment type="caution">
    <text evidence="9">The sequence shown here is derived from an EMBL/GenBank/DDBJ whole genome shotgun (WGS) entry which is preliminary data.</text>
</comment>
<dbReference type="InterPro" id="IPR027417">
    <property type="entry name" value="P-loop_NTPase"/>
</dbReference>
<sequence length="960" mass="103118">MSSTAPAGPAPRDRTAVRFSVLGPVRVWRGDDELPVRPKQQRLVLAALLARGGRPVPLAEFIELLWQDRPPASAANSVHRYIGALRRLLEPDLPARSAGRWLTRQAGGYRLRVDADSLDLLRFRDLADRAREAGRAGEPAAAVDLYVTALGLWQDRCAAGLEPVGRSHPTFVMLEHEYVSVVCEAAETAVRCGRAPAVLTPLRQAVERHPLDEALVSHLLLALADDGKQAEAVSLYQDVRHRLAEELGVDPGRELSAAYEHLLRGRAATAAGAGGHADGTGRDDRPAQRPAAAPLTPSQLPADLACFTGRREAVRQAVALAGERGGALRVLAIDGIPGVGKTALAVHVAHRAVPDFPDGQLYVDLRGFTPNGDPADPHEVLAGFLGAFDVPRQRMPDTLDARAALYRSVLAGRRVLVVLDNAWSAEQIAPLLPGTPECMVIVTSRARLTGLAASHGARLTTLEALSADEAAAAFVERVKGLRTDLDDTSVRRIVDRCGRLPLAVAIVAARAASYPEHPLPRIAAELARAGRSLEGFSDDHLDNDVRAVFSWSYRTLSEPAARLFRLLPLHPGDDASVSALASLAGTTLPDTAAAVGELVRARLLTVLRRDRYRFHDLILAYASELGGSGGAARAAALSRLHDHYRQTVSAANRLLRSRVYEPEPPPPLDGVQVESLSDEAAAMAWFGAERPVLNTLVQEMAARGDARAAWETAVSMQLFQQRLGLWQEWAAGMGGALVAARRAGDTEGIARTCRGLAGALLFRGDTDAALPLLHEAERAFAGLGMTLELVHTLRNIGSVYIARGSSGRALAHLDRALRLLRVHRHPYLEATTLVWAGEAHLDLGNTNRALELAEESLGISRRLRLVDAEGPALGVVSKVHQRRGDLGAAIAARLRAIELARRQGHVSGAAEDLLLLGELHLEAGAPEAARRAWHEVLELTDDPDAPVAVTARERLARTPR</sequence>
<keyword evidence="4 6" id="KW-0238">DNA-binding</keyword>
<dbReference type="GO" id="GO:0003677">
    <property type="term" value="F:DNA binding"/>
    <property type="evidence" value="ECO:0007669"/>
    <property type="project" value="UniProtKB-UniRule"/>
</dbReference>
<dbReference type="PRINTS" id="PR00364">
    <property type="entry name" value="DISEASERSIST"/>
</dbReference>
<evidence type="ECO:0000259" key="8">
    <source>
        <dbReference type="PROSITE" id="PS51755"/>
    </source>
</evidence>
<dbReference type="SMART" id="SM01043">
    <property type="entry name" value="BTAD"/>
    <property type="match status" value="1"/>
</dbReference>
<dbReference type="InterPro" id="IPR001867">
    <property type="entry name" value="OmpR/PhoB-type_DNA-bd"/>
</dbReference>
<reference evidence="9" key="1">
    <citation type="journal article" date="2014" name="Int. J. Syst. Evol. Microbiol.">
        <title>Complete genome sequence of Corynebacterium casei LMG S-19264T (=DSM 44701T), isolated from a smear-ripened cheese.</title>
        <authorList>
            <consortium name="US DOE Joint Genome Institute (JGI-PGF)"/>
            <person name="Walter F."/>
            <person name="Albersmeier A."/>
            <person name="Kalinowski J."/>
            <person name="Ruckert C."/>
        </authorList>
    </citation>
    <scope>NUCLEOTIDE SEQUENCE</scope>
    <source>
        <strain evidence="9">JCM 4477</strain>
    </source>
</reference>
<evidence type="ECO:0000256" key="7">
    <source>
        <dbReference type="SAM" id="MobiDB-lite"/>
    </source>
</evidence>
<dbReference type="InterPro" id="IPR019734">
    <property type="entry name" value="TPR_rpt"/>
</dbReference>
<dbReference type="Pfam" id="PF00931">
    <property type="entry name" value="NB-ARC"/>
    <property type="match status" value="1"/>
</dbReference>
<evidence type="ECO:0000256" key="3">
    <source>
        <dbReference type="ARBA" id="ARBA00023015"/>
    </source>
</evidence>
<dbReference type="InterPro" id="IPR016032">
    <property type="entry name" value="Sig_transdc_resp-reg_C-effctor"/>
</dbReference>
<evidence type="ECO:0000256" key="6">
    <source>
        <dbReference type="PROSITE-ProRule" id="PRU01091"/>
    </source>
</evidence>
<dbReference type="InterPro" id="IPR003593">
    <property type="entry name" value="AAA+_ATPase"/>
</dbReference>
<evidence type="ECO:0000256" key="4">
    <source>
        <dbReference type="ARBA" id="ARBA00023125"/>
    </source>
</evidence>
<dbReference type="SUPFAM" id="SSF48452">
    <property type="entry name" value="TPR-like"/>
    <property type="match status" value="3"/>
</dbReference>
<dbReference type="Gene3D" id="3.40.50.300">
    <property type="entry name" value="P-loop containing nucleotide triphosphate hydrolases"/>
    <property type="match status" value="1"/>
</dbReference>
<proteinExistence type="inferred from homology"/>
<dbReference type="SMART" id="SM00862">
    <property type="entry name" value="Trans_reg_C"/>
    <property type="match status" value="1"/>
</dbReference>
<organism evidence="9 10">
    <name type="scientific">Streptomyces fumanus</name>
    <dbReference type="NCBI Taxonomy" id="67302"/>
    <lineage>
        <taxon>Bacteria</taxon>
        <taxon>Bacillati</taxon>
        <taxon>Actinomycetota</taxon>
        <taxon>Actinomycetes</taxon>
        <taxon>Kitasatosporales</taxon>
        <taxon>Streptomycetaceae</taxon>
        <taxon>Streptomyces</taxon>
    </lineage>
</organism>
<gene>
    <name evidence="9" type="ORF">GCM10018772_40580</name>
</gene>
<dbReference type="PROSITE" id="PS51755">
    <property type="entry name" value="OMPR_PHOB"/>
    <property type="match status" value="1"/>
</dbReference>
<dbReference type="InterPro" id="IPR051677">
    <property type="entry name" value="AfsR-DnrI-RedD_regulator"/>
</dbReference>
<dbReference type="Gene3D" id="1.25.40.10">
    <property type="entry name" value="Tetratricopeptide repeat domain"/>
    <property type="match status" value="3"/>
</dbReference>
<keyword evidence="5" id="KW-0804">Transcription</keyword>
<dbReference type="PANTHER" id="PTHR35807">
    <property type="entry name" value="TRANSCRIPTIONAL REGULATOR REDD-RELATED"/>
    <property type="match status" value="1"/>
</dbReference>
<evidence type="ECO:0000256" key="5">
    <source>
        <dbReference type="ARBA" id="ARBA00023163"/>
    </source>
</evidence>
<reference evidence="9" key="2">
    <citation type="submission" date="2020-09" db="EMBL/GenBank/DDBJ databases">
        <authorList>
            <person name="Sun Q."/>
            <person name="Ohkuma M."/>
        </authorList>
    </citation>
    <scope>NUCLEOTIDE SEQUENCE</scope>
    <source>
        <strain evidence="9">JCM 4477</strain>
    </source>
</reference>
<dbReference type="GO" id="GO:0006355">
    <property type="term" value="P:regulation of DNA-templated transcription"/>
    <property type="evidence" value="ECO:0007669"/>
    <property type="project" value="InterPro"/>
</dbReference>
<dbReference type="Proteomes" id="UP000630718">
    <property type="component" value="Unassembled WGS sequence"/>
</dbReference>
<dbReference type="InterPro" id="IPR011990">
    <property type="entry name" value="TPR-like_helical_dom_sf"/>
</dbReference>
<keyword evidence="10" id="KW-1185">Reference proteome</keyword>
<name>A0A919AJZ0_9ACTN</name>
<evidence type="ECO:0000256" key="1">
    <source>
        <dbReference type="ARBA" id="ARBA00005820"/>
    </source>
</evidence>
<dbReference type="SUPFAM" id="SSF52540">
    <property type="entry name" value="P-loop containing nucleoside triphosphate hydrolases"/>
    <property type="match status" value="1"/>
</dbReference>
<dbReference type="InterPro" id="IPR002182">
    <property type="entry name" value="NB-ARC"/>
</dbReference>
<comment type="similarity">
    <text evidence="1">Belongs to the AfsR/DnrI/RedD regulatory family.</text>
</comment>
<dbReference type="GO" id="GO:0043531">
    <property type="term" value="F:ADP binding"/>
    <property type="evidence" value="ECO:0007669"/>
    <property type="project" value="InterPro"/>
</dbReference>
<feature type="region of interest" description="Disordered" evidence="7">
    <location>
        <begin position="270"/>
        <end position="297"/>
    </location>
</feature>
<dbReference type="PANTHER" id="PTHR35807:SF1">
    <property type="entry name" value="TRANSCRIPTIONAL REGULATOR REDD"/>
    <property type="match status" value="1"/>
</dbReference>
<evidence type="ECO:0000313" key="10">
    <source>
        <dbReference type="Proteomes" id="UP000630718"/>
    </source>
</evidence>
<keyword evidence="3" id="KW-0805">Transcription regulation</keyword>
<dbReference type="GO" id="GO:0000160">
    <property type="term" value="P:phosphorelay signal transduction system"/>
    <property type="evidence" value="ECO:0007669"/>
    <property type="project" value="UniProtKB-KW"/>
</dbReference>
<dbReference type="CDD" id="cd15831">
    <property type="entry name" value="BTAD"/>
    <property type="match status" value="1"/>
</dbReference>